<dbReference type="RefSeq" id="WP_268003760.1">
    <property type="nucleotide sequence ID" value="NZ_BSUT01000001.1"/>
</dbReference>
<reference evidence="2" key="1">
    <citation type="submission" date="2022-08" db="EMBL/GenBank/DDBJ databases">
        <title>Alicyclobacillus fastidiosus DSM 17978, complete genome.</title>
        <authorList>
            <person name="Wang Q."/>
            <person name="Cai R."/>
            <person name="Wang Z."/>
        </authorList>
    </citation>
    <scope>NUCLEOTIDE SEQUENCE</scope>
    <source>
        <strain evidence="2">DSM 17978</strain>
    </source>
</reference>
<evidence type="ECO:0000259" key="1">
    <source>
        <dbReference type="Pfam" id="PF14583"/>
    </source>
</evidence>
<feature type="domain" description="Oligogalacturonate lyase" evidence="1">
    <location>
        <begin position="2"/>
        <end position="386"/>
    </location>
</feature>
<keyword evidence="2" id="KW-0456">Lyase</keyword>
<proteinExistence type="predicted"/>
<dbReference type="InterPro" id="IPR027946">
    <property type="entry name" value="Ogl_dom"/>
</dbReference>
<keyword evidence="3" id="KW-1185">Reference proteome</keyword>
<protein>
    <submittedName>
        <fullName evidence="2">Oligogalacturonate lyase family protein</fullName>
    </submittedName>
</protein>
<accession>A0ABY6ZBE3</accession>
<evidence type="ECO:0000313" key="3">
    <source>
        <dbReference type="Proteomes" id="UP001164761"/>
    </source>
</evidence>
<dbReference type="GO" id="GO:0016829">
    <property type="term" value="F:lyase activity"/>
    <property type="evidence" value="ECO:0007669"/>
    <property type="project" value="UniProtKB-KW"/>
</dbReference>
<dbReference type="InterPro" id="IPR015943">
    <property type="entry name" value="WD40/YVTN_repeat-like_dom_sf"/>
</dbReference>
<name>A0ABY6ZBE3_9BACL</name>
<dbReference type="Gene3D" id="2.130.10.10">
    <property type="entry name" value="YVTN repeat-like/Quinoprotein amine dehydrogenase"/>
    <property type="match status" value="1"/>
</dbReference>
<dbReference type="Pfam" id="PF14583">
    <property type="entry name" value="Pectate_lyase22"/>
    <property type="match status" value="1"/>
</dbReference>
<gene>
    <name evidence="2" type="ORF">NZD89_15790</name>
</gene>
<sequence>MKGTKTKHQISERSDLVTGNRVRRLTSLPGSHQHLYFTSKSFTRDSQSIICISNQDANPNIYQMSLQDGESRQLTNNRDRYLMSYVYYDGTPFHGLGKASVSYNPETNHVLYIQGNEVRLLDVDSLEEEVISVLPNDVVTGFTHLSSDGRYACIPYIDATAFDVGSGNKMKLIKDKVQSRQLESRVLVIDTEKKISEVLFSHVGWITHVQFSPVHNDEILFNHEGGDVDQRIWLYRHGAAVKIRDESIERGTVWICHEVWAANGSSIVYHGTKCMTGKFDERSISFVGSFNLEKNNFVEVPFLPNMNHYGHFSISQDSGTLVTDGVITANMLHHCVVDWNDQSLSWTPLCLHDSSFCVQDVHPHPVFSHDGHHVLFTSDVDSVPGMGNIYIVDIE</sequence>
<organism evidence="2 3">
    <name type="scientific">Alicyclobacillus fastidiosus</name>
    <dbReference type="NCBI Taxonomy" id="392011"/>
    <lineage>
        <taxon>Bacteria</taxon>
        <taxon>Bacillati</taxon>
        <taxon>Bacillota</taxon>
        <taxon>Bacilli</taxon>
        <taxon>Bacillales</taxon>
        <taxon>Alicyclobacillaceae</taxon>
        <taxon>Alicyclobacillus</taxon>
    </lineage>
</organism>
<evidence type="ECO:0000313" key="2">
    <source>
        <dbReference type="EMBL" id="WAH39862.1"/>
    </source>
</evidence>
<dbReference type="EMBL" id="CP104067">
    <property type="protein sequence ID" value="WAH39862.1"/>
    <property type="molecule type" value="Genomic_DNA"/>
</dbReference>
<dbReference type="Proteomes" id="UP001164761">
    <property type="component" value="Chromosome"/>
</dbReference>
<dbReference type="SUPFAM" id="SSF82171">
    <property type="entry name" value="DPP6 N-terminal domain-like"/>
    <property type="match status" value="2"/>
</dbReference>